<dbReference type="AlphaFoldDB" id="A0AAW0FHJ2"/>
<evidence type="ECO:0000256" key="2">
    <source>
        <dbReference type="ARBA" id="ARBA00010617"/>
    </source>
</evidence>
<evidence type="ECO:0008006" key="8">
    <source>
        <dbReference type="Google" id="ProtNLM"/>
    </source>
</evidence>
<dbReference type="SUPFAM" id="SSF48264">
    <property type="entry name" value="Cytochrome P450"/>
    <property type="match status" value="1"/>
</dbReference>
<comment type="similarity">
    <text evidence="2">Belongs to the cytochrome P450 family.</text>
</comment>
<dbReference type="InterPro" id="IPR002403">
    <property type="entry name" value="Cyt_P450_E_grp-IV"/>
</dbReference>
<dbReference type="Proteomes" id="UP001385951">
    <property type="component" value="Unassembled WGS sequence"/>
</dbReference>
<dbReference type="GO" id="GO:0005506">
    <property type="term" value="F:iron ion binding"/>
    <property type="evidence" value="ECO:0007669"/>
    <property type="project" value="InterPro"/>
</dbReference>
<dbReference type="InterPro" id="IPR036396">
    <property type="entry name" value="Cyt_P450_sf"/>
</dbReference>
<dbReference type="PANTHER" id="PTHR46206">
    <property type="entry name" value="CYTOCHROME P450"/>
    <property type="match status" value="1"/>
</dbReference>
<dbReference type="GO" id="GO:0020037">
    <property type="term" value="F:heme binding"/>
    <property type="evidence" value="ECO:0007669"/>
    <property type="project" value="InterPro"/>
</dbReference>
<evidence type="ECO:0000313" key="6">
    <source>
        <dbReference type="EMBL" id="KAK7680563.1"/>
    </source>
</evidence>
<reference evidence="6 7" key="1">
    <citation type="submission" date="2022-09" db="EMBL/GenBank/DDBJ databases">
        <authorList>
            <person name="Palmer J.M."/>
        </authorList>
    </citation>
    <scope>NUCLEOTIDE SEQUENCE [LARGE SCALE GENOMIC DNA]</scope>
    <source>
        <strain evidence="6 7">DSM 7382</strain>
    </source>
</reference>
<accession>A0AAW0FHJ2</accession>
<comment type="caution">
    <text evidence="6">The sequence shown here is derived from an EMBL/GenBank/DDBJ whole genome shotgun (WGS) entry which is preliminary data.</text>
</comment>
<organism evidence="6 7">
    <name type="scientific">Cerrena zonata</name>
    <dbReference type="NCBI Taxonomy" id="2478898"/>
    <lineage>
        <taxon>Eukaryota</taxon>
        <taxon>Fungi</taxon>
        <taxon>Dikarya</taxon>
        <taxon>Basidiomycota</taxon>
        <taxon>Agaricomycotina</taxon>
        <taxon>Agaricomycetes</taxon>
        <taxon>Polyporales</taxon>
        <taxon>Cerrenaceae</taxon>
        <taxon>Cerrena</taxon>
    </lineage>
</organism>
<keyword evidence="5" id="KW-0408">Iron</keyword>
<gene>
    <name evidence="6" type="ORF">QCA50_016345</name>
</gene>
<keyword evidence="4" id="KW-0560">Oxidoreductase</keyword>
<name>A0AAW0FHJ2_9APHY</name>
<sequence>MPDQWMVIVTGPRLIEELRRFPDDTSSFYDAASDLFELDTSFGPDLKEDPFHVALLRGQLTRNLGNMFPNMMNEMKQTFDDLLPVHGDGWIRTPLLVPVIQKLVARVSNYAFVGYPMCRHDKYLELAIKHSDHIAWTRKLLIMFPRPLKYLVARFARRTRNNVLEGQKILLPLIQERIRIVKNNDKDNAPQDVLQYITEAALSKNKGIEGISRSIFATNWAAIHTSSSTFVYALLDLAAHPDYASEMREEVERVIGEEGWTKDAMTKLWKVDSFMRESLRLNGMSAVSMFRKTRKPVVFSNGVRIPAGTILVAAARDTHMDEEYYPDPHTFDPWRSYRKRVNSEREVEGELYSSYSPTHLHFGLGKHAWYDPHVNYLRKILSRK</sequence>
<dbReference type="CDD" id="cd11041">
    <property type="entry name" value="CYP503A1-like"/>
    <property type="match status" value="1"/>
</dbReference>
<dbReference type="EMBL" id="JASBNA010000048">
    <property type="protein sequence ID" value="KAK7680563.1"/>
    <property type="molecule type" value="Genomic_DNA"/>
</dbReference>
<keyword evidence="7" id="KW-1185">Reference proteome</keyword>
<dbReference type="PRINTS" id="PR00465">
    <property type="entry name" value="EP450IV"/>
</dbReference>
<dbReference type="GO" id="GO:0016705">
    <property type="term" value="F:oxidoreductase activity, acting on paired donors, with incorporation or reduction of molecular oxygen"/>
    <property type="evidence" value="ECO:0007669"/>
    <property type="project" value="InterPro"/>
</dbReference>
<dbReference type="Pfam" id="PF00067">
    <property type="entry name" value="p450"/>
    <property type="match status" value="1"/>
</dbReference>
<evidence type="ECO:0000256" key="4">
    <source>
        <dbReference type="ARBA" id="ARBA00023002"/>
    </source>
</evidence>
<dbReference type="InterPro" id="IPR001128">
    <property type="entry name" value="Cyt_P450"/>
</dbReference>
<evidence type="ECO:0000313" key="7">
    <source>
        <dbReference type="Proteomes" id="UP001385951"/>
    </source>
</evidence>
<keyword evidence="3" id="KW-0479">Metal-binding</keyword>
<dbReference type="GO" id="GO:0004497">
    <property type="term" value="F:monooxygenase activity"/>
    <property type="evidence" value="ECO:0007669"/>
    <property type="project" value="InterPro"/>
</dbReference>
<proteinExistence type="inferred from homology"/>
<evidence type="ECO:0000256" key="1">
    <source>
        <dbReference type="ARBA" id="ARBA00001971"/>
    </source>
</evidence>
<evidence type="ECO:0000256" key="3">
    <source>
        <dbReference type="ARBA" id="ARBA00022723"/>
    </source>
</evidence>
<evidence type="ECO:0000256" key="5">
    <source>
        <dbReference type="ARBA" id="ARBA00023004"/>
    </source>
</evidence>
<comment type="cofactor">
    <cofactor evidence="1">
        <name>heme</name>
        <dbReference type="ChEBI" id="CHEBI:30413"/>
    </cofactor>
</comment>
<protein>
    <recommendedName>
        <fullName evidence="8">Cytochrome P450</fullName>
    </recommendedName>
</protein>
<dbReference type="Gene3D" id="1.10.630.10">
    <property type="entry name" value="Cytochrome P450"/>
    <property type="match status" value="1"/>
</dbReference>